<accession>A0AAW1P4E8</accession>
<comment type="caution">
    <text evidence="4">The sequence shown here is derived from an EMBL/GenBank/DDBJ whole genome shotgun (WGS) entry which is preliminary data.</text>
</comment>
<dbReference type="InterPro" id="IPR044861">
    <property type="entry name" value="IPNS-like_FE2OG_OXY"/>
</dbReference>
<dbReference type="Proteomes" id="UP001489004">
    <property type="component" value="Unassembled WGS sequence"/>
</dbReference>
<dbReference type="SUPFAM" id="SSF51197">
    <property type="entry name" value="Clavaminate synthase-like"/>
    <property type="match status" value="1"/>
</dbReference>
<dbReference type="CDD" id="cd01763">
    <property type="entry name" value="Ubl_SUMO_like"/>
    <property type="match status" value="1"/>
</dbReference>
<organism evidence="4 5">
    <name type="scientific">[Myrmecia] bisecta</name>
    <dbReference type="NCBI Taxonomy" id="41462"/>
    <lineage>
        <taxon>Eukaryota</taxon>
        <taxon>Viridiplantae</taxon>
        <taxon>Chlorophyta</taxon>
        <taxon>core chlorophytes</taxon>
        <taxon>Trebouxiophyceae</taxon>
        <taxon>Trebouxiales</taxon>
        <taxon>Trebouxiaceae</taxon>
        <taxon>Myrmecia</taxon>
    </lineage>
</organism>
<protein>
    <recommendedName>
        <fullName evidence="3">Fe2OG dioxygenase domain-containing protein</fullName>
    </recommendedName>
</protein>
<evidence type="ECO:0000259" key="3">
    <source>
        <dbReference type="PROSITE" id="PS51471"/>
    </source>
</evidence>
<dbReference type="GO" id="GO:0016491">
    <property type="term" value="F:oxidoreductase activity"/>
    <property type="evidence" value="ECO:0007669"/>
    <property type="project" value="UniProtKB-KW"/>
</dbReference>
<dbReference type="AlphaFoldDB" id="A0AAW1P4E8"/>
<keyword evidence="1" id="KW-0408">Iron</keyword>
<dbReference type="Gene3D" id="2.60.120.330">
    <property type="entry name" value="B-lactam Antibiotic, Isopenicillin N Synthase, Chain"/>
    <property type="match status" value="1"/>
</dbReference>
<dbReference type="Gene3D" id="3.10.20.90">
    <property type="entry name" value="Phosphatidylinositol 3-kinase Catalytic Subunit, Chain A, domain 1"/>
    <property type="match status" value="1"/>
</dbReference>
<sequence length="419" mass="45372">MDTLKELQDDFCTCFANQSLPVAPPGADAGLFVLPHKQVYDARPGRALPAALASSVGQGFATLDMLARLILTALAQSPQINMPASLLATLADDMPLTNDAISSSVLSVLRYVKPSTPSTPSSIVTPGGQEHVDKGLLTIVYDDLPGLQVQSSTGEWQDVTLGKGQIAVFAGYTLERATCGLIPRALHRVRTLQSSERMSLCFKLRGRPSAMIDFRQELNNTTGGWKGADWIVYNPQLAAPIRVADLMAEFDAVHSSVNRDLDHAAAAAQQPSFGQPDISQAATGSARRANSLGKRPRVAQGQHTVGDEDLRDRDVIFAKAMPEVQAEIKPEPGSPAAHATEDRKIKFRVRGQDGADMWFLARPSTKIDTITAAFARKRGMQPSQLIPFFQTERVERFSLEEAGIQGGDVLDMLLHQYGD</sequence>
<name>A0AAW1P4E8_9CHLO</name>
<dbReference type="InterPro" id="IPR005123">
    <property type="entry name" value="Oxoglu/Fe-dep_dioxygenase_dom"/>
</dbReference>
<dbReference type="PANTHER" id="PTHR47990">
    <property type="entry name" value="2-OXOGLUTARATE (2OG) AND FE(II)-DEPENDENT OXYGENASE SUPERFAMILY PROTEIN-RELATED"/>
    <property type="match status" value="1"/>
</dbReference>
<feature type="domain" description="Fe2OG dioxygenase" evidence="3">
    <location>
        <begin position="101"/>
        <end position="206"/>
    </location>
</feature>
<evidence type="ECO:0000256" key="1">
    <source>
        <dbReference type="RuleBase" id="RU003682"/>
    </source>
</evidence>
<comment type="similarity">
    <text evidence="1">Belongs to the iron/ascorbate-dependent oxidoreductase family.</text>
</comment>
<reference evidence="4 5" key="1">
    <citation type="journal article" date="2024" name="Nat. Commun.">
        <title>Phylogenomics reveals the evolutionary origins of lichenization in chlorophyte algae.</title>
        <authorList>
            <person name="Puginier C."/>
            <person name="Libourel C."/>
            <person name="Otte J."/>
            <person name="Skaloud P."/>
            <person name="Haon M."/>
            <person name="Grisel S."/>
            <person name="Petersen M."/>
            <person name="Berrin J.G."/>
            <person name="Delaux P.M."/>
            <person name="Dal Grande F."/>
            <person name="Keller J."/>
        </authorList>
    </citation>
    <scope>NUCLEOTIDE SEQUENCE [LARGE SCALE GENOMIC DNA]</scope>
    <source>
        <strain evidence="4 5">SAG 2043</strain>
    </source>
</reference>
<evidence type="ECO:0000313" key="4">
    <source>
        <dbReference type="EMBL" id="KAK9804918.1"/>
    </source>
</evidence>
<dbReference type="Pfam" id="PF03171">
    <property type="entry name" value="2OG-FeII_Oxy"/>
    <property type="match status" value="1"/>
</dbReference>
<keyword evidence="1" id="KW-0479">Metal-binding</keyword>
<proteinExistence type="inferred from homology"/>
<dbReference type="GO" id="GO:0046872">
    <property type="term" value="F:metal ion binding"/>
    <property type="evidence" value="ECO:0007669"/>
    <property type="project" value="UniProtKB-KW"/>
</dbReference>
<gene>
    <name evidence="4" type="ORF">WJX72_012019</name>
</gene>
<evidence type="ECO:0000313" key="5">
    <source>
        <dbReference type="Proteomes" id="UP001489004"/>
    </source>
</evidence>
<dbReference type="InterPro" id="IPR027443">
    <property type="entry name" value="IPNS-like_sf"/>
</dbReference>
<evidence type="ECO:0000256" key="2">
    <source>
        <dbReference type="SAM" id="MobiDB-lite"/>
    </source>
</evidence>
<dbReference type="InterPro" id="IPR050231">
    <property type="entry name" value="Iron_ascorbate_oxido_reductase"/>
</dbReference>
<keyword evidence="1" id="KW-0560">Oxidoreductase</keyword>
<dbReference type="InterPro" id="IPR029071">
    <property type="entry name" value="Ubiquitin-like_domsf"/>
</dbReference>
<keyword evidence="5" id="KW-1185">Reference proteome</keyword>
<feature type="compositionally biased region" description="Polar residues" evidence="2">
    <location>
        <begin position="269"/>
        <end position="283"/>
    </location>
</feature>
<dbReference type="PROSITE" id="PS51471">
    <property type="entry name" value="FE2OG_OXY"/>
    <property type="match status" value="1"/>
</dbReference>
<dbReference type="EMBL" id="JALJOR010000017">
    <property type="protein sequence ID" value="KAK9804918.1"/>
    <property type="molecule type" value="Genomic_DNA"/>
</dbReference>
<dbReference type="SUPFAM" id="SSF54236">
    <property type="entry name" value="Ubiquitin-like"/>
    <property type="match status" value="1"/>
</dbReference>
<feature type="region of interest" description="Disordered" evidence="2">
    <location>
        <begin position="266"/>
        <end position="306"/>
    </location>
</feature>